<accession>A0ABD6ACV6</accession>
<dbReference type="Gene3D" id="3.40.50.300">
    <property type="entry name" value="P-loop containing nucleotide triphosphate hydrolases"/>
    <property type="match status" value="1"/>
</dbReference>
<keyword evidence="2" id="KW-0813">Transport</keyword>
<evidence type="ECO:0000256" key="2">
    <source>
        <dbReference type="ARBA" id="ARBA00022448"/>
    </source>
</evidence>
<dbReference type="Proteomes" id="UP001596547">
    <property type="component" value="Unassembled WGS sequence"/>
</dbReference>
<dbReference type="PANTHER" id="PTHR42711:SF5">
    <property type="entry name" value="ABC TRANSPORTER ATP-BINDING PROTEIN NATA"/>
    <property type="match status" value="1"/>
</dbReference>
<gene>
    <name evidence="6" type="ORF">ACFQPE_15270</name>
</gene>
<evidence type="ECO:0000256" key="4">
    <source>
        <dbReference type="ARBA" id="ARBA00022840"/>
    </source>
</evidence>
<dbReference type="PANTHER" id="PTHR42711">
    <property type="entry name" value="ABC TRANSPORTER ATP-BINDING PROTEIN"/>
    <property type="match status" value="1"/>
</dbReference>
<dbReference type="InterPro" id="IPR003593">
    <property type="entry name" value="AAA+_ATPase"/>
</dbReference>
<dbReference type="InterPro" id="IPR027417">
    <property type="entry name" value="P-loop_NTPase"/>
</dbReference>
<evidence type="ECO:0000313" key="7">
    <source>
        <dbReference type="Proteomes" id="UP001596547"/>
    </source>
</evidence>
<feature type="domain" description="ABC transporter" evidence="5">
    <location>
        <begin position="17"/>
        <end position="249"/>
    </location>
</feature>
<dbReference type="SUPFAM" id="SSF52540">
    <property type="entry name" value="P-loop containing nucleoside triphosphate hydrolases"/>
    <property type="match status" value="1"/>
</dbReference>
<dbReference type="GO" id="GO:0005524">
    <property type="term" value="F:ATP binding"/>
    <property type="evidence" value="ECO:0007669"/>
    <property type="project" value="UniProtKB-KW"/>
</dbReference>
<organism evidence="6 7">
    <name type="scientific">Halomarina halobia</name>
    <dbReference type="NCBI Taxonomy" id="3033386"/>
    <lineage>
        <taxon>Archaea</taxon>
        <taxon>Methanobacteriati</taxon>
        <taxon>Methanobacteriota</taxon>
        <taxon>Stenosarchaea group</taxon>
        <taxon>Halobacteria</taxon>
        <taxon>Halobacteriales</taxon>
        <taxon>Natronomonadaceae</taxon>
        <taxon>Halomarina</taxon>
    </lineage>
</organism>
<name>A0ABD6ACV6_9EURY</name>
<dbReference type="InterPro" id="IPR050763">
    <property type="entry name" value="ABC_transporter_ATP-binding"/>
</dbReference>
<dbReference type="Pfam" id="PF00005">
    <property type="entry name" value="ABC_tran"/>
    <property type="match status" value="1"/>
</dbReference>
<dbReference type="AlphaFoldDB" id="A0ABD6ACV6"/>
<evidence type="ECO:0000256" key="3">
    <source>
        <dbReference type="ARBA" id="ARBA00022741"/>
    </source>
</evidence>
<keyword evidence="7" id="KW-1185">Reference proteome</keyword>
<dbReference type="GeneID" id="79315168"/>
<dbReference type="InterPro" id="IPR003439">
    <property type="entry name" value="ABC_transporter-like_ATP-bd"/>
</dbReference>
<keyword evidence="3" id="KW-0547">Nucleotide-binding</keyword>
<evidence type="ECO:0000313" key="6">
    <source>
        <dbReference type="EMBL" id="MFC7318143.1"/>
    </source>
</evidence>
<evidence type="ECO:0000256" key="1">
    <source>
        <dbReference type="ARBA" id="ARBA00005417"/>
    </source>
</evidence>
<dbReference type="EMBL" id="JBHTBF010000002">
    <property type="protein sequence ID" value="MFC7318143.1"/>
    <property type="molecule type" value="Genomic_DNA"/>
</dbReference>
<protein>
    <submittedName>
        <fullName evidence="6">ABC transporter ATP-binding protein</fullName>
    </submittedName>
</protein>
<comment type="caution">
    <text evidence="6">The sequence shown here is derived from an EMBL/GenBank/DDBJ whole genome shotgun (WGS) entry which is preliminary data.</text>
</comment>
<comment type="similarity">
    <text evidence="1">Belongs to the ABC transporter superfamily.</text>
</comment>
<proteinExistence type="inferred from homology"/>
<dbReference type="RefSeq" id="WP_276305579.1">
    <property type="nucleotide sequence ID" value="NZ_CP119992.1"/>
</dbReference>
<keyword evidence="4 6" id="KW-0067">ATP-binding</keyword>
<dbReference type="CDD" id="cd03230">
    <property type="entry name" value="ABC_DR_subfamily_A"/>
    <property type="match status" value="1"/>
</dbReference>
<evidence type="ECO:0000259" key="5">
    <source>
        <dbReference type="PROSITE" id="PS50893"/>
    </source>
</evidence>
<dbReference type="SMART" id="SM00382">
    <property type="entry name" value="AAA"/>
    <property type="match status" value="1"/>
</dbReference>
<sequence>MSVETAQRRRGGAQAAVVIEGLTKTYGDVRAVDDVTLNVDPGEVVGLLGPNGAGKTTLIKCALGLLVPTAGSVRVGDVDVLADPAPAYRHASAMLEGARNVYWRLTVRENVRFFAGLQGIDPRTRREEHAALLDSLGLGERADDAVTDLSRGMKQKTALACTLARETPVVFLDEPTLGLDVGASYDLRQRIRRLADEEGRAIVLSSHDMDVVQEVCDRAVVLNEGRVAADGSVEELVGLFDARAYRVTVAGALPRDVRDRLERDHGVERWFHAAEGLRFEVTLADSTALYALVEDLRETDVDLVSMTAVEPDLEDAFLQLTDRGVR</sequence>
<reference evidence="6 7" key="1">
    <citation type="journal article" date="2019" name="Int. J. Syst. Evol. Microbiol.">
        <title>The Global Catalogue of Microorganisms (GCM) 10K type strain sequencing project: providing services to taxonomists for standard genome sequencing and annotation.</title>
        <authorList>
            <consortium name="The Broad Institute Genomics Platform"/>
            <consortium name="The Broad Institute Genome Sequencing Center for Infectious Disease"/>
            <person name="Wu L."/>
            <person name="Ma J."/>
        </authorList>
    </citation>
    <scope>NUCLEOTIDE SEQUENCE [LARGE SCALE GENOMIC DNA]</scope>
    <source>
        <strain evidence="6 7">PSR21</strain>
    </source>
</reference>
<dbReference type="PROSITE" id="PS50893">
    <property type="entry name" value="ABC_TRANSPORTER_2"/>
    <property type="match status" value="1"/>
</dbReference>